<reference evidence="1" key="1">
    <citation type="journal article" date="2020" name="Nature">
        <title>Giant virus diversity and host interactions through global metagenomics.</title>
        <authorList>
            <person name="Schulz F."/>
            <person name="Roux S."/>
            <person name="Paez-Espino D."/>
            <person name="Jungbluth S."/>
            <person name="Walsh D.A."/>
            <person name="Denef V.J."/>
            <person name="McMahon K.D."/>
            <person name="Konstantinidis K.T."/>
            <person name="Eloe-Fadrosh E.A."/>
            <person name="Kyrpides N.C."/>
            <person name="Woyke T."/>
        </authorList>
    </citation>
    <scope>NUCLEOTIDE SEQUENCE</scope>
    <source>
        <strain evidence="1">GVMAG-M-3300023184-13</strain>
    </source>
</reference>
<protein>
    <submittedName>
        <fullName evidence="1">Uncharacterized protein</fullName>
    </submittedName>
</protein>
<organism evidence="1">
    <name type="scientific">viral metagenome</name>
    <dbReference type="NCBI Taxonomy" id="1070528"/>
    <lineage>
        <taxon>unclassified sequences</taxon>
        <taxon>metagenomes</taxon>
        <taxon>organismal metagenomes</taxon>
    </lineage>
</organism>
<accession>A0A6C0HLN9</accession>
<sequence>MIKTKNIVKGTVKRSARTKKANGHKTKYTKKCTNMHGGGLLNKLRWWKTKTATPNTATPSTATPSTPKVGKNMFSISLFDLRIDISNLNRAQSNVYLDILMNIYIINNYAIKNIPWETLQNDLKFTFKYKHAYEAGKSILSITLDNASCILYEKILTKTKNVILKAIPNDYDYNSYGDRYIKLLNAVNSYMLNNTMHNPSINSKVKIPINQTFIKYFKKNLNLVQKYNSIFKIYPCSNVRQIMDAEATKYETEDAKETANAKKKESEYDKYISFQDLYIEKEQKLLYKLYNNEHFFLRLTVLNDVLVLIKYKIVNNAHNAHNANNANNANNSNNANNANKTVTQEATLGATLGATEANLNGLDNYLDFEAEENKESNENKPSKSNYLVISPHQKLKRIPTEIIIRENIEIEPKSLKDTKLRVAALLLTYNNSKENYEKALKYLDDMENIIKDSIINMESFVSVITEKNRQKYNSILAKIYADEIDYSHISAYLIYPCKYSIGNYRARINLANILDNVYNKIDVFCKKTKSFGRLDSIINLFCKCRVDNYKEINKLIPKLPAVEVQNNSYVNNNLEQECKSFINNRRKEEYEANEKNKALQRQYKNN</sequence>
<evidence type="ECO:0000313" key="1">
    <source>
        <dbReference type="EMBL" id="QHT81608.1"/>
    </source>
</evidence>
<dbReference type="EMBL" id="MN739986">
    <property type="protein sequence ID" value="QHT81608.1"/>
    <property type="molecule type" value="Genomic_DNA"/>
</dbReference>
<dbReference type="AlphaFoldDB" id="A0A6C0HLN9"/>
<proteinExistence type="predicted"/>
<name>A0A6C0HLN9_9ZZZZ</name>